<reference evidence="3 4" key="1">
    <citation type="submission" date="2014-07" db="EMBL/GenBank/DDBJ databases">
        <title>Draft Genome Sequences of Environmental Pseudomonas syringae strains.</title>
        <authorList>
            <person name="Baltrus D.A."/>
            <person name="Berge O."/>
            <person name="Morris C."/>
        </authorList>
    </citation>
    <scope>NUCLEOTIDE SEQUENCE [LARGE SCALE GENOMIC DNA]</scope>
    <source>
        <strain evidence="3 4">CEB003</strain>
    </source>
</reference>
<feature type="transmembrane region" description="Helical" evidence="2">
    <location>
        <begin position="95"/>
        <end position="116"/>
    </location>
</feature>
<evidence type="ECO:0000256" key="1">
    <source>
        <dbReference type="SAM" id="MobiDB-lite"/>
    </source>
</evidence>
<feature type="transmembrane region" description="Helical" evidence="2">
    <location>
        <begin position="38"/>
        <end position="61"/>
    </location>
</feature>
<feature type="compositionally biased region" description="Polar residues" evidence="1">
    <location>
        <begin position="1"/>
        <end position="13"/>
    </location>
</feature>
<keyword evidence="2" id="KW-1133">Transmembrane helix</keyword>
<name>A0A085V4H7_PSESX</name>
<protein>
    <recommendedName>
        <fullName evidence="5">DUF3649 domain-containing protein</fullName>
    </recommendedName>
</protein>
<organism evidence="3 4">
    <name type="scientific">Pseudomonas syringae</name>
    <dbReference type="NCBI Taxonomy" id="317"/>
    <lineage>
        <taxon>Bacteria</taxon>
        <taxon>Pseudomonadati</taxon>
        <taxon>Pseudomonadota</taxon>
        <taxon>Gammaproteobacteria</taxon>
        <taxon>Pseudomonadales</taxon>
        <taxon>Pseudomonadaceae</taxon>
        <taxon>Pseudomonas</taxon>
    </lineage>
</organism>
<sequence length="117" mass="12477">MGDQQTRPQSTARAKSKARPGKGAALSLAYRLAVTSRILAALFGGYLVAALTSVCVSQWMPMARADAVITGMLLSFLAYLVVVLWCFACRTAWQAWIGVLLPGALLGAAFACGRWLI</sequence>
<gene>
    <name evidence="3" type="ORF">IV02_17250</name>
</gene>
<dbReference type="AlphaFoldDB" id="A0A085V4H7"/>
<proteinExistence type="predicted"/>
<evidence type="ECO:0000313" key="4">
    <source>
        <dbReference type="Proteomes" id="UP000028643"/>
    </source>
</evidence>
<keyword evidence="2" id="KW-0812">Transmembrane</keyword>
<dbReference type="EMBL" id="JPQT01000111">
    <property type="protein sequence ID" value="KFE50340.1"/>
    <property type="molecule type" value="Genomic_DNA"/>
</dbReference>
<feature type="transmembrane region" description="Helical" evidence="2">
    <location>
        <begin position="67"/>
        <end position="88"/>
    </location>
</feature>
<keyword evidence="2" id="KW-0472">Membrane</keyword>
<dbReference type="PATRIC" id="fig|317.174.peg.3526"/>
<accession>A0A085V4H7</accession>
<dbReference type="Proteomes" id="UP000028643">
    <property type="component" value="Unassembled WGS sequence"/>
</dbReference>
<comment type="caution">
    <text evidence="3">The sequence shown here is derived from an EMBL/GenBank/DDBJ whole genome shotgun (WGS) entry which is preliminary data.</text>
</comment>
<dbReference type="InterPro" id="IPR022109">
    <property type="entry name" value="DUF3649"/>
</dbReference>
<dbReference type="RefSeq" id="WP_052026692.1">
    <property type="nucleotide sequence ID" value="NZ_JPQT01000111.1"/>
</dbReference>
<dbReference type="Pfam" id="PF12365">
    <property type="entry name" value="DUF3649"/>
    <property type="match status" value="1"/>
</dbReference>
<evidence type="ECO:0008006" key="5">
    <source>
        <dbReference type="Google" id="ProtNLM"/>
    </source>
</evidence>
<evidence type="ECO:0000313" key="3">
    <source>
        <dbReference type="EMBL" id="KFE50340.1"/>
    </source>
</evidence>
<evidence type="ECO:0000256" key="2">
    <source>
        <dbReference type="SAM" id="Phobius"/>
    </source>
</evidence>
<feature type="region of interest" description="Disordered" evidence="1">
    <location>
        <begin position="1"/>
        <end position="20"/>
    </location>
</feature>